<keyword evidence="1" id="KW-1133">Transmembrane helix</keyword>
<dbReference type="Proteomes" id="UP001597048">
    <property type="component" value="Unassembled WGS sequence"/>
</dbReference>
<comment type="caution">
    <text evidence="2">The sequence shown here is derived from an EMBL/GenBank/DDBJ whole genome shotgun (WGS) entry which is preliminary data.</text>
</comment>
<name>A0ABW3KLI5_9GAMM</name>
<dbReference type="RefSeq" id="WP_379558420.1">
    <property type="nucleotide sequence ID" value="NZ_JBHTJS010000036.1"/>
</dbReference>
<dbReference type="InterPro" id="IPR017581">
    <property type="entry name" value="AtpR-like"/>
</dbReference>
<keyword evidence="1" id="KW-0472">Membrane</keyword>
<evidence type="ECO:0000313" key="2">
    <source>
        <dbReference type="EMBL" id="MFD1008437.1"/>
    </source>
</evidence>
<accession>A0ABW3KLI5</accession>
<proteinExistence type="predicted"/>
<sequence length="116" mass="12489">MMIANWPLLELGIALELILGLALGIAVSASFFWGLNYGITQALDAPHPSRTLLMSFVLRMALLLGVGFALAAVSASLWPLFGYVLAFFVVRAVSIRRARRAILAASTDKGTLDARQ</sequence>
<evidence type="ECO:0000313" key="3">
    <source>
        <dbReference type="Proteomes" id="UP001597048"/>
    </source>
</evidence>
<organism evidence="2 3">
    <name type="scientific">Oceanisphaera ostreae</name>
    <dbReference type="NCBI Taxonomy" id="914151"/>
    <lineage>
        <taxon>Bacteria</taxon>
        <taxon>Pseudomonadati</taxon>
        <taxon>Pseudomonadota</taxon>
        <taxon>Gammaproteobacteria</taxon>
        <taxon>Aeromonadales</taxon>
        <taxon>Aeromonadaceae</taxon>
        <taxon>Oceanisphaera</taxon>
    </lineage>
</organism>
<reference evidence="3" key="1">
    <citation type="journal article" date="2019" name="Int. J. Syst. Evol. Microbiol.">
        <title>The Global Catalogue of Microorganisms (GCM) 10K type strain sequencing project: providing services to taxonomists for standard genome sequencing and annotation.</title>
        <authorList>
            <consortium name="The Broad Institute Genomics Platform"/>
            <consortium name="The Broad Institute Genome Sequencing Center for Infectious Disease"/>
            <person name="Wu L."/>
            <person name="Ma J."/>
        </authorList>
    </citation>
    <scope>NUCLEOTIDE SEQUENCE [LARGE SCALE GENOMIC DNA]</scope>
    <source>
        <strain evidence="3">CCUG 60525</strain>
    </source>
</reference>
<gene>
    <name evidence="2" type="ORF">ACFQ1C_09765</name>
</gene>
<evidence type="ECO:0000256" key="1">
    <source>
        <dbReference type="SAM" id="Phobius"/>
    </source>
</evidence>
<feature type="transmembrane region" description="Helical" evidence="1">
    <location>
        <begin position="12"/>
        <end position="39"/>
    </location>
</feature>
<keyword evidence="1" id="KW-0812">Transmembrane</keyword>
<feature type="transmembrane region" description="Helical" evidence="1">
    <location>
        <begin position="77"/>
        <end position="94"/>
    </location>
</feature>
<dbReference type="Pfam" id="PF12966">
    <property type="entry name" value="AtpR"/>
    <property type="match status" value="1"/>
</dbReference>
<dbReference type="EMBL" id="JBHTJS010000036">
    <property type="protein sequence ID" value="MFD1008437.1"/>
    <property type="molecule type" value="Genomic_DNA"/>
</dbReference>
<protein>
    <submittedName>
        <fullName evidence="2">ATP synthase subunit I</fullName>
    </submittedName>
</protein>
<keyword evidence="3" id="KW-1185">Reference proteome</keyword>